<evidence type="ECO:0000256" key="1">
    <source>
        <dbReference type="SAM" id="Phobius"/>
    </source>
</evidence>
<sequence length="187" mass="21248">MQFVEQIIQADIHFNILLHAIRNASAVKFFIWITLLGQATTIIIFTLIVSTILWLTREKWYILALWLIILSSEAFTFLAKLIFNRARPEGAVFLESTNSFPSGHATIAVAFYGFIAYLLLKKIKSKFCSFLIILFTLIIIIAIGFSRLYLGVHYISDVLAGYLVGLVWLIIGISLKKYYVSIACKKC</sequence>
<feature type="transmembrane region" description="Helical" evidence="1">
    <location>
        <begin position="154"/>
        <end position="175"/>
    </location>
</feature>
<dbReference type="Proteomes" id="UP000178490">
    <property type="component" value="Unassembled WGS sequence"/>
</dbReference>
<dbReference type="CDD" id="cd03392">
    <property type="entry name" value="PAP2_like_2"/>
    <property type="match status" value="1"/>
</dbReference>
<dbReference type="AlphaFoldDB" id="A0A1F6NXE4"/>
<dbReference type="PANTHER" id="PTHR14969:SF13">
    <property type="entry name" value="AT30094P"/>
    <property type="match status" value="1"/>
</dbReference>
<organism evidence="3 4">
    <name type="scientific">Candidatus Magasanikbacteria bacterium RIFOXYD2_FULL_36_9</name>
    <dbReference type="NCBI Taxonomy" id="1798707"/>
    <lineage>
        <taxon>Bacteria</taxon>
        <taxon>Candidatus Magasanikiibacteriota</taxon>
    </lineage>
</organism>
<accession>A0A1F6NXE4</accession>
<feature type="transmembrane region" description="Helical" evidence="1">
    <location>
        <begin position="29"/>
        <end position="55"/>
    </location>
</feature>
<dbReference type="SMART" id="SM00014">
    <property type="entry name" value="acidPPc"/>
    <property type="match status" value="1"/>
</dbReference>
<evidence type="ECO:0000313" key="3">
    <source>
        <dbReference type="EMBL" id="OGH88393.1"/>
    </source>
</evidence>
<dbReference type="Pfam" id="PF01569">
    <property type="entry name" value="PAP2"/>
    <property type="match status" value="1"/>
</dbReference>
<protein>
    <recommendedName>
        <fullName evidence="2">Phosphatidic acid phosphatase type 2/haloperoxidase domain-containing protein</fullName>
    </recommendedName>
</protein>
<evidence type="ECO:0000259" key="2">
    <source>
        <dbReference type="SMART" id="SM00014"/>
    </source>
</evidence>
<keyword evidence="1" id="KW-0472">Membrane</keyword>
<proteinExistence type="predicted"/>
<evidence type="ECO:0000313" key="4">
    <source>
        <dbReference type="Proteomes" id="UP000178490"/>
    </source>
</evidence>
<comment type="caution">
    <text evidence="3">The sequence shown here is derived from an EMBL/GenBank/DDBJ whole genome shotgun (WGS) entry which is preliminary data.</text>
</comment>
<feature type="transmembrane region" description="Helical" evidence="1">
    <location>
        <begin position="62"/>
        <end position="83"/>
    </location>
</feature>
<dbReference type="InterPro" id="IPR000326">
    <property type="entry name" value="PAP2/HPO"/>
</dbReference>
<dbReference type="EMBL" id="MFRC01000066">
    <property type="protein sequence ID" value="OGH88393.1"/>
    <property type="molecule type" value="Genomic_DNA"/>
</dbReference>
<keyword evidence="1" id="KW-1133">Transmembrane helix</keyword>
<name>A0A1F6NXE4_9BACT</name>
<feature type="transmembrane region" description="Helical" evidence="1">
    <location>
        <begin position="103"/>
        <end position="120"/>
    </location>
</feature>
<feature type="transmembrane region" description="Helical" evidence="1">
    <location>
        <begin position="127"/>
        <end position="148"/>
    </location>
</feature>
<dbReference type="InterPro" id="IPR036938">
    <property type="entry name" value="PAP2/HPO_sf"/>
</dbReference>
<gene>
    <name evidence="3" type="ORF">A2537_00845</name>
</gene>
<dbReference type="SUPFAM" id="SSF48317">
    <property type="entry name" value="Acid phosphatase/Vanadium-dependent haloperoxidase"/>
    <property type="match status" value="1"/>
</dbReference>
<dbReference type="PANTHER" id="PTHR14969">
    <property type="entry name" value="SPHINGOSINE-1-PHOSPHATE PHOSPHOHYDROLASE"/>
    <property type="match status" value="1"/>
</dbReference>
<feature type="domain" description="Phosphatidic acid phosphatase type 2/haloperoxidase" evidence="2">
    <location>
        <begin position="61"/>
        <end position="173"/>
    </location>
</feature>
<reference evidence="3 4" key="1">
    <citation type="journal article" date="2016" name="Nat. Commun.">
        <title>Thousands of microbial genomes shed light on interconnected biogeochemical processes in an aquifer system.</title>
        <authorList>
            <person name="Anantharaman K."/>
            <person name="Brown C.T."/>
            <person name="Hug L.A."/>
            <person name="Sharon I."/>
            <person name="Castelle C.J."/>
            <person name="Probst A.J."/>
            <person name="Thomas B.C."/>
            <person name="Singh A."/>
            <person name="Wilkins M.J."/>
            <person name="Karaoz U."/>
            <person name="Brodie E.L."/>
            <person name="Williams K.H."/>
            <person name="Hubbard S.S."/>
            <person name="Banfield J.F."/>
        </authorList>
    </citation>
    <scope>NUCLEOTIDE SEQUENCE [LARGE SCALE GENOMIC DNA]</scope>
</reference>
<keyword evidence="1" id="KW-0812">Transmembrane</keyword>
<dbReference type="Gene3D" id="1.20.144.10">
    <property type="entry name" value="Phosphatidic acid phosphatase type 2/haloperoxidase"/>
    <property type="match status" value="2"/>
</dbReference>